<dbReference type="GeneID" id="29292093"/>
<geneLocation type="chloroplast" evidence="1"/>
<proteinExistence type="predicted"/>
<evidence type="ECO:0000313" key="1">
    <source>
        <dbReference type="EMBL" id="AOS53183.1"/>
    </source>
</evidence>
<accession>A0A1D8BEZ5</accession>
<dbReference type="EMBL" id="KX713899">
    <property type="protein sequence ID" value="AOS53183.1"/>
    <property type="molecule type" value="Genomic_DNA"/>
</dbReference>
<name>A0A1D8BEZ5_CYCPA</name>
<dbReference type="RefSeq" id="YP_009308234.1">
    <property type="nucleotide sequence ID" value="NC_031413.1"/>
</dbReference>
<protein>
    <submittedName>
        <fullName evidence="1">Uncharacterized protein</fullName>
    </submittedName>
</protein>
<organism evidence="1">
    <name type="scientific">Cycas panzhihuaensis</name>
    <name type="common">Dukou cycad</name>
    <name type="synonym">Cycas baguanheensis</name>
    <dbReference type="NCBI Taxonomy" id="123604"/>
    <lineage>
        <taxon>Eukaryota</taxon>
        <taxon>Viridiplantae</taxon>
        <taxon>Streptophyta</taxon>
        <taxon>Embryophyta</taxon>
        <taxon>Tracheophyta</taxon>
        <taxon>Spermatophyta</taxon>
        <taxon>Cycadidae</taxon>
        <taxon>Cycadales</taxon>
        <taxon>Cycadaceae</taxon>
        <taxon>Cycas</taxon>
    </lineage>
</organism>
<sequence>MTIGRPLSSSGPGHLSFKEAAGIRLPLGVLWESFSRNTYLVFQTLSIHCSWVDARVVNEDGL</sequence>
<keyword evidence="1" id="KW-0150">Chloroplast</keyword>
<reference evidence="1" key="1">
    <citation type="journal article" date="2016" name="Conserv Genet Resour">
        <title>Characterization of the complete chloroplast genome of Cycas panzhihuaensis.</title>
        <authorList>
            <person name="Han J."/>
            <person name="Wang M."/>
            <person name="Qiu Q."/>
            <person name="Guo R."/>
        </authorList>
    </citation>
    <scope>NUCLEOTIDE SEQUENCE</scope>
</reference>
<gene>
    <name evidence="1" type="primary">orf63</name>
</gene>
<dbReference type="AlphaFoldDB" id="A0A1D8BEZ5"/>
<keyword evidence="1" id="KW-0934">Plastid</keyword>